<feature type="signal peptide" evidence="1">
    <location>
        <begin position="1"/>
        <end position="21"/>
    </location>
</feature>
<dbReference type="AlphaFoldDB" id="A0A8J2NZT2"/>
<feature type="chain" id="PRO_5035189954" description="Secreted protein" evidence="1">
    <location>
        <begin position="22"/>
        <end position="72"/>
    </location>
</feature>
<protein>
    <recommendedName>
        <fullName evidence="4">Secreted protein</fullName>
    </recommendedName>
</protein>
<sequence length="72" mass="8028">MILFFLSLLFLLQTFLPGVEQALLRLKIISSPAFTAVLDEACIYEYSGGIRWSELVPGGRGEGIMFSLIFNI</sequence>
<evidence type="ECO:0008006" key="4">
    <source>
        <dbReference type="Google" id="ProtNLM"/>
    </source>
</evidence>
<evidence type="ECO:0000313" key="2">
    <source>
        <dbReference type="EMBL" id="CAG7732903.1"/>
    </source>
</evidence>
<gene>
    <name evidence="2" type="ORF">AFUS01_LOCUS21384</name>
</gene>
<comment type="caution">
    <text evidence="2">The sequence shown here is derived from an EMBL/GenBank/DDBJ whole genome shotgun (WGS) entry which is preliminary data.</text>
</comment>
<organism evidence="2 3">
    <name type="scientific">Allacma fusca</name>
    <dbReference type="NCBI Taxonomy" id="39272"/>
    <lineage>
        <taxon>Eukaryota</taxon>
        <taxon>Metazoa</taxon>
        <taxon>Ecdysozoa</taxon>
        <taxon>Arthropoda</taxon>
        <taxon>Hexapoda</taxon>
        <taxon>Collembola</taxon>
        <taxon>Symphypleona</taxon>
        <taxon>Sminthuridae</taxon>
        <taxon>Allacma</taxon>
    </lineage>
</organism>
<dbReference type="Proteomes" id="UP000708208">
    <property type="component" value="Unassembled WGS sequence"/>
</dbReference>
<keyword evidence="3" id="KW-1185">Reference proteome</keyword>
<dbReference type="EMBL" id="CAJVCH010239829">
    <property type="protein sequence ID" value="CAG7732903.1"/>
    <property type="molecule type" value="Genomic_DNA"/>
</dbReference>
<keyword evidence="1" id="KW-0732">Signal</keyword>
<evidence type="ECO:0000256" key="1">
    <source>
        <dbReference type="SAM" id="SignalP"/>
    </source>
</evidence>
<name>A0A8J2NZT2_9HEXA</name>
<accession>A0A8J2NZT2</accession>
<proteinExistence type="predicted"/>
<evidence type="ECO:0000313" key="3">
    <source>
        <dbReference type="Proteomes" id="UP000708208"/>
    </source>
</evidence>
<reference evidence="2" key="1">
    <citation type="submission" date="2021-06" db="EMBL/GenBank/DDBJ databases">
        <authorList>
            <person name="Hodson N. C."/>
            <person name="Mongue J. A."/>
            <person name="Jaron S. K."/>
        </authorList>
    </citation>
    <scope>NUCLEOTIDE SEQUENCE</scope>
</reference>